<proteinExistence type="predicted"/>
<gene>
    <name evidence="2" type="ORF">UFOPK1493_00337</name>
</gene>
<protein>
    <submittedName>
        <fullName evidence="2">Unannotated protein</fullName>
    </submittedName>
</protein>
<dbReference type="AlphaFoldDB" id="A0A6J6BTA0"/>
<feature type="domain" description="Endoribonuclease L-PSP/chorismate mutase-like" evidence="1">
    <location>
        <begin position="2"/>
        <end position="68"/>
    </location>
</feature>
<dbReference type="EMBL" id="CAEZSR010000006">
    <property type="protein sequence ID" value="CAB4541378.1"/>
    <property type="molecule type" value="Genomic_DNA"/>
</dbReference>
<dbReference type="PANTHER" id="PTHR43760:SF1">
    <property type="entry name" value="ENDORIBONUCLEASE L-PSP_CHORISMATE MUTASE-LIKE DOMAIN-CONTAINING PROTEIN"/>
    <property type="match status" value="1"/>
</dbReference>
<dbReference type="SUPFAM" id="SSF55298">
    <property type="entry name" value="YjgF-like"/>
    <property type="match status" value="1"/>
</dbReference>
<reference evidence="2" key="1">
    <citation type="submission" date="2020-05" db="EMBL/GenBank/DDBJ databases">
        <authorList>
            <person name="Chiriac C."/>
            <person name="Salcher M."/>
            <person name="Ghai R."/>
            <person name="Kavagutti S V."/>
        </authorList>
    </citation>
    <scope>NUCLEOTIDE SEQUENCE</scope>
</reference>
<organism evidence="2">
    <name type="scientific">freshwater metagenome</name>
    <dbReference type="NCBI Taxonomy" id="449393"/>
    <lineage>
        <taxon>unclassified sequences</taxon>
        <taxon>metagenomes</taxon>
        <taxon>ecological metagenomes</taxon>
    </lineage>
</organism>
<dbReference type="CDD" id="cd02199">
    <property type="entry name" value="YjgF_YER057c_UK114_like_1"/>
    <property type="match status" value="1"/>
</dbReference>
<dbReference type="Pfam" id="PF14588">
    <property type="entry name" value="YjgF_endoribonc"/>
    <property type="match status" value="1"/>
</dbReference>
<evidence type="ECO:0000259" key="1">
    <source>
        <dbReference type="Pfam" id="PF14588"/>
    </source>
</evidence>
<dbReference type="PANTHER" id="PTHR43760">
    <property type="entry name" value="ENDORIBONUCLEASE-RELATED"/>
    <property type="match status" value="1"/>
</dbReference>
<name>A0A6J6BTA0_9ZZZZ</name>
<accession>A0A6J6BTA0</accession>
<dbReference type="Gene3D" id="3.30.1330.40">
    <property type="entry name" value="RutC-like"/>
    <property type="match status" value="1"/>
</dbReference>
<evidence type="ECO:0000313" key="2">
    <source>
        <dbReference type="EMBL" id="CAB4541378.1"/>
    </source>
</evidence>
<sequence length="80" mass="8354">MATVRETLGSLDRVELVVQVYGVVNATPDFVEHTSVIDAASDVLVDVFGAAGQHTRLAVGVASLPANLVLEIQALLIVTP</sequence>
<dbReference type="InterPro" id="IPR035959">
    <property type="entry name" value="RutC-like_sf"/>
</dbReference>
<dbReference type="InterPro" id="IPR013813">
    <property type="entry name" value="Endoribo_LPSP/chorism_mut-like"/>
</dbReference>